<dbReference type="EMBL" id="QEXV01000001">
    <property type="protein sequence ID" value="PWE18872.1"/>
    <property type="molecule type" value="Genomic_DNA"/>
</dbReference>
<feature type="region of interest" description="Disordered" evidence="3">
    <location>
        <begin position="149"/>
        <end position="173"/>
    </location>
</feature>
<evidence type="ECO:0000256" key="3">
    <source>
        <dbReference type="SAM" id="MobiDB-lite"/>
    </source>
</evidence>
<dbReference type="SUPFAM" id="SSF52172">
    <property type="entry name" value="CheY-like"/>
    <property type="match status" value="1"/>
</dbReference>
<dbReference type="InterPro" id="IPR011006">
    <property type="entry name" value="CheY-like_superfamily"/>
</dbReference>
<dbReference type="InterPro" id="IPR050595">
    <property type="entry name" value="Bact_response_regulator"/>
</dbReference>
<evidence type="ECO:0000313" key="5">
    <source>
        <dbReference type="EMBL" id="PWE18872.1"/>
    </source>
</evidence>
<feature type="modified residue" description="4-aspartylphosphate" evidence="2">
    <location>
        <position position="71"/>
    </location>
</feature>
<accession>A0A2U2BXY5</accession>
<evidence type="ECO:0000259" key="4">
    <source>
        <dbReference type="PROSITE" id="PS50110"/>
    </source>
</evidence>
<feature type="domain" description="Response regulatory" evidence="4">
    <location>
        <begin position="21"/>
        <end position="139"/>
    </location>
</feature>
<dbReference type="Proteomes" id="UP000245168">
    <property type="component" value="Unassembled WGS sequence"/>
</dbReference>
<keyword evidence="6" id="KW-1185">Reference proteome</keyword>
<name>A0A2U2BXY5_9PROT</name>
<reference evidence="6" key="1">
    <citation type="submission" date="2018-05" db="EMBL/GenBank/DDBJ databases">
        <authorList>
            <person name="Liu B.-T."/>
        </authorList>
    </citation>
    <scope>NUCLEOTIDE SEQUENCE [LARGE SCALE GENOMIC DNA]</scope>
    <source>
        <strain evidence="6">WD6-1</strain>
    </source>
</reference>
<protein>
    <recommendedName>
        <fullName evidence="4">Response regulatory domain-containing protein</fullName>
    </recommendedName>
</protein>
<evidence type="ECO:0000313" key="6">
    <source>
        <dbReference type="Proteomes" id="UP000245168"/>
    </source>
</evidence>
<gene>
    <name evidence="5" type="ORF">DDZ18_04590</name>
</gene>
<dbReference type="Pfam" id="PF00072">
    <property type="entry name" value="Response_reg"/>
    <property type="match status" value="1"/>
</dbReference>
<dbReference type="InterPro" id="IPR001789">
    <property type="entry name" value="Sig_transdc_resp-reg_receiver"/>
</dbReference>
<dbReference type="GO" id="GO:0000160">
    <property type="term" value="P:phosphorelay signal transduction system"/>
    <property type="evidence" value="ECO:0007669"/>
    <property type="project" value="InterPro"/>
</dbReference>
<evidence type="ECO:0000256" key="2">
    <source>
        <dbReference type="PROSITE-ProRule" id="PRU00169"/>
    </source>
</evidence>
<dbReference type="SMART" id="SM00448">
    <property type="entry name" value="REC"/>
    <property type="match status" value="1"/>
</dbReference>
<dbReference type="RefSeq" id="WP_109252146.1">
    <property type="nucleotide sequence ID" value="NZ_QEXV01000001.1"/>
</dbReference>
<dbReference type="PANTHER" id="PTHR44591:SF3">
    <property type="entry name" value="RESPONSE REGULATORY DOMAIN-CONTAINING PROTEIN"/>
    <property type="match status" value="1"/>
</dbReference>
<dbReference type="PANTHER" id="PTHR44591">
    <property type="entry name" value="STRESS RESPONSE REGULATOR PROTEIN 1"/>
    <property type="match status" value="1"/>
</dbReference>
<organism evidence="5 6">
    <name type="scientific">Marinicauda salina</name>
    <dbReference type="NCBI Taxonomy" id="2135793"/>
    <lineage>
        <taxon>Bacteria</taxon>
        <taxon>Pseudomonadati</taxon>
        <taxon>Pseudomonadota</taxon>
        <taxon>Alphaproteobacteria</taxon>
        <taxon>Maricaulales</taxon>
        <taxon>Maricaulaceae</taxon>
        <taxon>Marinicauda</taxon>
    </lineage>
</organism>
<dbReference type="PROSITE" id="PS50110">
    <property type="entry name" value="RESPONSE_REGULATORY"/>
    <property type="match status" value="1"/>
</dbReference>
<keyword evidence="1 2" id="KW-0597">Phosphoprotein</keyword>
<comment type="caution">
    <text evidence="5">The sequence shown here is derived from an EMBL/GenBank/DDBJ whole genome shotgun (WGS) entry which is preliminary data.</text>
</comment>
<sequence>MADGDLHREPQQARADWRDRPVVICDPSAATRRLTASLLRWAGAERVIATETPEEALSAIAPAASPLVVADWRTGDRTGLALAAMLRRSELAGRSAPILVLTDRARAADVETARDTGVSGFVVRPVSRLDLTDRLSTLARQPAPWVETAGYAGPDRRRRRTEDLPGPWKRGADVESGLTTPLAAAQAQAEDMALRMIRRGDPIAARVGRSLKQYLTAAPQLDAEAEEVIRLHRSALARLQGLHEADAELRLELVSGLETIVSRRAAA</sequence>
<proteinExistence type="predicted"/>
<dbReference type="AlphaFoldDB" id="A0A2U2BXY5"/>
<evidence type="ECO:0000256" key="1">
    <source>
        <dbReference type="ARBA" id="ARBA00022553"/>
    </source>
</evidence>
<dbReference type="Gene3D" id="3.40.50.2300">
    <property type="match status" value="1"/>
</dbReference>
<dbReference type="OrthoDB" id="7626489at2"/>